<feature type="domain" description="Amidohydrolase 3" evidence="2">
    <location>
        <begin position="56"/>
        <end position="224"/>
    </location>
</feature>
<dbReference type="EMBL" id="JASJEV010000021">
    <property type="protein sequence ID" value="MDJ1160216.1"/>
    <property type="molecule type" value="Genomic_DNA"/>
</dbReference>
<keyword evidence="1 3" id="KW-0378">Hydrolase</keyword>
<evidence type="ECO:0000256" key="1">
    <source>
        <dbReference type="ARBA" id="ARBA00022801"/>
    </source>
</evidence>
<dbReference type="Pfam" id="PF07969">
    <property type="entry name" value="Amidohydro_3"/>
    <property type="match status" value="2"/>
</dbReference>
<comment type="caution">
    <text evidence="3">The sequence shown here is derived from an EMBL/GenBank/DDBJ whole genome shotgun (WGS) entry which is preliminary data.</text>
</comment>
<accession>A0ABT7ALF7</accession>
<gene>
    <name evidence="3" type="ORF">QNA08_18545</name>
</gene>
<evidence type="ECO:0000313" key="4">
    <source>
        <dbReference type="Proteomes" id="UP001321492"/>
    </source>
</evidence>
<dbReference type="PANTHER" id="PTHR11113:SF2">
    <property type="entry name" value="ADENINE DEAMINASE"/>
    <property type="match status" value="1"/>
</dbReference>
<dbReference type="GO" id="GO:0016787">
    <property type="term" value="F:hydrolase activity"/>
    <property type="evidence" value="ECO:0007669"/>
    <property type="project" value="UniProtKB-KW"/>
</dbReference>
<evidence type="ECO:0000259" key="2">
    <source>
        <dbReference type="Pfam" id="PF07969"/>
    </source>
</evidence>
<dbReference type="Gene3D" id="3.20.20.140">
    <property type="entry name" value="Metal-dependent hydrolases"/>
    <property type="match status" value="1"/>
</dbReference>
<dbReference type="PANTHER" id="PTHR11113">
    <property type="entry name" value="N-ACETYLGLUCOSAMINE-6-PHOSPHATE DEACETYLASE"/>
    <property type="match status" value="1"/>
</dbReference>
<evidence type="ECO:0000313" key="3">
    <source>
        <dbReference type="EMBL" id="MDJ1160216.1"/>
    </source>
</evidence>
<dbReference type="InterPro" id="IPR023100">
    <property type="entry name" value="D-aminoacylase_insert_dom_sf"/>
</dbReference>
<dbReference type="Gene3D" id="2.30.40.10">
    <property type="entry name" value="Urease, subunit C, domain 1"/>
    <property type="match status" value="1"/>
</dbReference>
<dbReference type="SUPFAM" id="SSF51556">
    <property type="entry name" value="Metallo-dependent hydrolases"/>
    <property type="match status" value="1"/>
</dbReference>
<dbReference type="InterPro" id="IPR011059">
    <property type="entry name" value="Metal-dep_hydrolase_composite"/>
</dbReference>
<dbReference type="CDD" id="cd01297">
    <property type="entry name" value="D-aminoacylase"/>
    <property type="match status" value="1"/>
</dbReference>
<proteinExistence type="predicted"/>
<protein>
    <submittedName>
        <fullName evidence="3">D-aminoacylase</fullName>
        <ecNumber evidence="3">3.5.1.-</ecNumber>
    </submittedName>
</protein>
<name>A0ABT7ALF7_9HYPH</name>
<feature type="domain" description="Amidohydrolase 3" evidence="2">
    <location>
        <begin position="351"/>
        <end position="470"/>
    </location>
</feature>
<dbReference type="Gene3D" id="3.30.1490.130">
    <property type="entry name" value="D-aminoacylase. Domain 3"/>
    <property type="match status" value="1"/>
</dbReference>
<dbReference type="Proteomes" id="UP001321492">
    <property type="component" value="Unassembled WGS sequence"/>
</dbReference>
<dbReference type="RefSeq" id="WP_283742216.1">
    <property type="nucleotide sequence ID" value="NZ_JASJEV010000021.1"/>
</dbReference>
<sequence>MSEAGPRDPAPYDLVVVKGRLLDGLGGPAVMADVAVRGDRIAAIGDGRTWAAKERIDAAGKVVAPGFIDVHTHDDRALLADPAMTFKVSQGVTTVVTGNCGISLAPATIRGDMVPPPLTLLSLEPSGFFPAMEAYITAFDEARPAVNSLMLVGHSSLRASVMDRLDRPATREETRAMRVMLERALAAGAAGLSTGLYYPTAQAATTEEVIGIAAVLAEHGGIYTSHLRDESDHVCEAMEEAFTIGRACSCPVVLSHHKVTGRHNHGRTRETLAIVDRVRQEQRVALDVYPYAASSTILEPRRVRDGEKIIVTWSTRRPDLKAIDLNELAAREGRDPTRLAEELQPAGAIYFSMSEEDVARVIAHPAAMIGSDGLPQDSWPHPRLWGTFPRALARYVREMKVIGLEEAVRRMTSLTAAQFGLRDRGVLRAGAHADLVVFDPDTVADLATFADPKRPSAGIDAVLVNGVTVYRGGAATGLRGGRFIGKAGQAATGFDVPAWAA</sequence>
<keyword evidence="4" id="KW-1185">Reference proteome</keyword>
<dbReference type="EC" id="3.5.1.-" evidence="3"/>
<dbReference type="InterPro" id="IPR013108">
    <property type="entry name" value="Amidohydro_3"/>
</dbReference>
<reference evidence="3 4" key="1">
    <citation type="submission" date="2023-05" db="EMBL/GenBank/DDBJ databases">
        <title>Chelatococcus sp. nov., a moderately thermophilic bacterium isolated from hot spring microbial mat.</title>
        <authorList>
            <person name="Hu C.-J."/>
            <person name="Li W.-J."/>
        </authorList>
    </citation>
    <scope>NUCLEOTIDE SEQUENCE [LARGE SCALE GENOMIC DNA]</scope>
    <source>
        <strain evidence="3 4">SYSU G07232</strain>
    </source>
</reference>
<dbReference type="InterPro" id="IPR032466">
    <property type="entry name" value="Metal_Hydrolase"/>
</dbReference>
<dbReference type="SUPFAM" id="SSF51338">
    <property type="entry name" value="Composite domain of metallo-dependent hydrolases"/>
    <property type="match status" value="1"/>
</dbReference>
<organism evidence="3 4">
    <name type="scientific">Chelatococcus albus</name>
    <dbReference type="NCBI Taxonomy" id="3047466"/>
    <lineage>
        <taxon>Bacteria</taxon>
        <taxon>Pseudomonadati</taxon>
        <taxon>Pseudomonadota</taxon>
        <taxon>Alphaproteobacteria</taxon>
        <taxon>Hyphomicrobiales</taxon>
        <taxon>Chelatococcaceae</taxon>
        <taxon>Chelatococcus</taxon>
    </lineage>
</organism>